<reference evidence="2" key="1">
    <citation type="journal article" date="2019" name="Sci. Rep.">
        <title>Draft genome of Tanacetum cinerariifolium, the natural source of mosquito coil.</title>
        <authorList>
            <person name="Yamashiro T."/>
            <person name="Shiraishi A."/>
            <person name="Satake H."/>
            <person name="Nakayama K."/>
        </authorList>
    </citation>
    <scope>NUCLEOTIDE SEQUENCE</scope>
</reference>
<organism evidence="2">
    <name type="scientific">Tanacetum cinerariifolium</name>
    <name type="common">Dalmatian daisy</name>
    <name type="synonym">Chrysanthemum cinerariifolium</name>
    <dbReference type="NCBI Taxonomy" id="118510"/>
    <lineage>
        <taxon>Eukaryota</taxon>
        <taxon>Viridiplantae</taxon>
        <taxon>Streptophyta</taxon>
        <taxon>Embryophyta</taxon>
        <taxon>Tracheophyta</taxon>
        <taxon>Spermatophyta</taxon>
        <taxon>Magnoliopsida</taxon>
        <taxon>eudicotyledons</taxon>
        <taxon>Gunneridae</taxon>
        <taxon>Pentapetalae</taxon>
        <taxon>asterids</taxon>
        <taxon>campanulids</taxon>
        <taxon>Asterales</taxon>
        <taxon>Asteraceae</taxon>
        <taxon>Asteroideae</taxon>
        <taxon>Anthemideae</taxon>
        <taxon>Anthemidinae</taxon>
        <taxon>Tanacetum</taxon>
    </lineage>
</organism>
<proteinExistence type="predicted"/>
<protein>
    <submittedName>
        <fullName evidence="2">Uncharacterized protein</fullName>
    </submittedName>
</protein>
<sequence length="98" mass="11228">MLYDGNVIAKETNVISIADFEETLMLEEESRPKMFLKQSEPIVLEKKVNTKPINYAELNRLSKDFGKHFIPQQELADEQASHHITDQSTSSHVKIEAL</sequence>
<gene>
    <name evidence="2" type="ORF">Tci_863762</name>
</gene>
<dbReference type="EMBL" id="BKCJ011133778">
    <property type="protein sequence ID" value="GFC91792.1"/>
    <property type="molecule type" value="Genomic_DNA"/>
</dbReference>
<name>A0A699S326_TANCI</name>
<evidence type="ECO:0000256" key="1">
    <source>
        <dbReference type="SAM" id="MobiDB-lite"/>
    </source>
</evidence>
<dbReference type="AlphaFoldDB" id="A0A699S326"/>
<feature type="region of interest" description="Disordered" evidence="1">
    <location>
        <begin position="76"/>
        <end position="98"/>
    </location>
</feature>
<comment type="caution">
    <text evidence="2">The sequence shown here is derived from an EMBL/GenBank/DDBJ whole genome shotgun (WGS) entry which is preliminary data.</text>
</comment>
<evidence type="ECO:0000313" key="2">
    <source>
        <dbReference type="EMBL" id="GFC91792.1"/>
    </source>
</evidence>
<accession>A0A699S326</accession>